<comment type="catalytic activity">
    <reaction evidence="1 8">
        <text>[(1-&gt;4)-alpha-D-glucosyl](n) + ADP-alpha-D-glucose = [(1-&gt;4)-alpha-D-glucosyl](n+1) + ADP + H(+)</text>
        <dbReference type="Rhea" id="RHEA:18189"/>
        <dbReference type="Rhea" id="RHEA-COMP:9584"/>
        <dbReference type="Rhea" id="RHEA-COMP:9587"/>
        <dbReference type="ChEBI" id="CHEBI:15378"/>
        <dbReference type="ChEBI" id="CHEBI:15444"/>
        <dbReference type="ChEBI" id="CHEBI:57498"/>
        <dbReference type="ChEBI" id="CHEBI:456216"/>
        <dbReference type="EC" id="2.4.1.21"/>
    </reaction>
</comment>
<dbReference type="Pfam" id="PF00534">
    <property type="entry name" value="Glycos_transf_1"/>
    <property type="match status" value="1"/>
</dbReference>
<organism evidence="11 12">
    <name type="scientific">Entomospira nematocerorum</name>
    <dbReference type="NCBI Taxonomy" id="2719987"/>
    <lineage>
        <taxon>Bacteria</taxon>
        <taxon>Pseudomonadati</taxon>
        <taxon>Spirochaetota</taxon>
        <taxon>Spirochaetia</taxon>
        <taxon>Spirochaetales</taxon>
        <taxon>Spirochaetaceae</taxon>
        <taxon>Entomospira</taxon>
    </lineage>
</organism>
<feature type="domain" description="Starch synthase catalytic" evidence="10">
    <location>
        <begin position="5"/>
        <end position="244"/>
    </location>
</feature>
<dbReference type="GO" id="GO:0009011">
    <property type="term" value="F:alpha-1,4-glucan glucosyltransferase (ADP-glucose donor) activity"/>
    <property type="evidence" value="ECO:0007669"/>
    <property type="project" value="UniProtKB-UniRule"/>
</dbReference>
<evidence type="ECO:0000256" key="4">
    <source>
        <dbReference type="ARBA" id="ARBA00010281"/>
    </source>
</evidence>
<dbReference type="GO" id="GO:0005978">
    <property type="term" value="P:glycogen biosynthetic process"/>
    <property type="evidence" value="ECO:0007669"/>
    <property type="project" value="UniProtKB-UniRule"/>
</dbReference>
<dbReference type="Proteomes" id="UP000752013">
    <property type="component" value="Unassembled WGS sequence"/>
</dbReference>
<dbReference type="InterPro" id="IPR013534">
    <property type="entry name" value="Starch_synth_cat_dom"/>
</dbReference>
<feature type="domain" description="Glycosyl transferase family 1" evidence="9">
    <location>
        <begin position="298"/>
        <end position="454"/>
    </location>
</feature>
<dbReference type="PANTHER" id="PTHR45825">
    <property type="entry name" value="GRANULE-BOUND STARCH SYNTHASE 1, CHLOROPLASTIC/AMYLOPLASTIC"/>
    <property type="match status" value="1"/>
</dbReference>
<dbReference type="Pfam" id="PF08323">
    <property type="entry name" value="Glyco_transf_5"/>
    <property type="match status" value="1"/>
</dbReference>
<evidence type="ECO:0000256" key="3">
    <source>
        <dbReference type="ARBA" id="ARBA00004964"/>
    </source>
</evidence>
<keyword evidence="12" id="KW-1185">Reference proteome</keyword>
<keyword evidence="6 8" id="KW-0808">Transferase</keyword>
<comment type="function">
    <text evidence="2 8">Synthesizes alpha-1,4-glucan chains using ADP-glucose.</text>
</comment>
<evidence type="ECO:0000256" key="6">
    <source>
        <dbReference type="ARBA" id="ARBA00022679"/>
    </source>
</evidence>
<gene>
    <name evidence="8 11" type="primary">glgA</name>
    <name evidence="11" type="ORF">HCT46_03685</name>
</gene>
<sequence>MLHKKILFVTSEAVPFAKSGGLGDMVTALAQALQERGHDVRVVMPRYYSIARDQLSRRMEPLGVPLGFGEEWCAVFEADITNTKGVPFYFIEHEGYFGREGIYGEDSSSSFPDNFARYTLLSRAAFQLCRAIGWIPDIMHAHDWPTALVPVYLQTWERSREFCHTASVFTIHNLGYQGWFSKDEIFYSQISENDFYHYGLEALGAINLMKAGITSSDIITTVSPTYAQEIQTEAYGEGQDWLLRSRSDQIIGILNGIDTDIWNPQTDIHIEPYNYSATDRSNKIKIKALLQERMNLPVIKDQPLVAMISRLVSQKGIELLLGDWGVLSRLMHYHNQVQVVIIGTGEEYFEQELKALSNRYPHNIRVNILFDEPLSHVVEAGADFFLMPSRYEPCGLNQMYSLRYGTLPIVRRTGGLVDTVTSYQKETGDGTGWIFNDYNVDGCWWALNDAIETYYQRPDHIEGMRERAMKEDFTWMSSAKLYETAYERAIKYRNT</sequence>
<accession>A0A968KU89</accession>
<evidence type="ECO:0000313" key="12">
    <source>
        <dbReference type="Proteomes" id="UP000752013"/>
    </source>
</evidence>
<dbReference type="NCBIfam" id="TIGR02095">
    <property type="entry name" value="glgA"/>
    <property type="match status" value="1"/>
</dbReference>
<evidence type="ECO:0000256" key="2">
    <source>
        <dbReference type="ARBA" id="ARBA00002764"/>
    </source>
</evidence>
<evidence type="ECO:0000256" key="1">
    <source>
        <dbReference type="ARBA" id="ARBA00001478"/>
    </source>
</evidence>
<evidence type="ECO:0000256" key="5">
    <source>
        <dbReference type="ARBA" id="ARBA00022676"/>
    </source>
</evidence>
<evidence type="ECO:0000259" key="9">
    <source>
        <dbReference type="Pfam" id="PF00534"/>
    </source>
</evidence>
<comment type="caution">
    <text evidence="11">The sequence shown here is derived from an EMBL/GenBank/DDBJ whole genome shotgun (WGS) entry which is preliminary data.</text>
</comment>
<dbReference type="EMBL" id="JAATLK010000001">
    <property type="protein sequence ID" value="NIZ47014.1"/>
    <property type="molecule type" value="Genomic_DNA"/>
</dbReference>
<comment type="pathway">
    <text evidence="3 8">Glycan biosynthesis; glycogen biosynthesis.</text>
</comment>
<dbReference type="EC" id="2.4.1.21" evidence="8"/>
<evidence type="ECO:0000259" key="10">
    <source>
        <dbReference type="Pfam" id="PF08323"/>
    </source>
</evidence>
<keyword evidence="5 8" id="KW-0328">Glycosyltransferase</keyword>
<dbReference type="InterPro" id="IPR011835">
    <property type="entry name" value="GS/SS"/>
</dbReference>
<dbReference type="AlphaFoldDB" id="A0A968KU89"/>
<comment type="similarity">
    <text evidence="4 8">Belongs to the glycosyltransferase 1 family. Bacterial/plant glycogen synthase subfamily.</text>
</comment>
<dbReference type="InterPro" id="IPR001296">
    <property type="entry name" value="Glyco_trans_1"/>
</dbReference>
<dbReference type="GO" id="GO:0004373">
    <property type="term" value="F:alpha-1,4-glucan glucosyltransferase (UDP-glucose donor) activity"/>
    <property type="evidence" value="ECO:0007669"/>
    <property type="project" value="InterPro"/>
</dbReference>
<name>A0A968KU89_9SPIO</name>
<keyword evidence="7 8" id="KW-0320">Glycogen biosynthesis</keyword>
<dbReference type="Gene3D" id="3.40.50.2000">
    <property type="entry name" value="Glycogen Phosphorylase B"/>
    <property type="match status" value="2"/>
</dbReference>
<evidence type="ECO:0000256" key="8">
    <source>
        <dbReference type="HAMAP-Rule" id="MF_00484"/>
    </source>
</evidence>
<dbReference type="NCBIfam" id="NF001899">
    <property type="entry name" value="PRK00654.1-2"/>
    <property type="match status" value="1"/>
</dbReference>
<feature type="binding site" evidence="8">
    <location>
        <position position="18"/>
    </location>
    <ligand>
        <name>ADP-alpha-D-glucose</name>
        <dbReference type="ChEBI" id="CHEBI:57498"/>
    </ligand>
</feature>
<evidence type="ECO:0000313" key="11">
    <source>
        <dbReference type="EMBL" id="NIZ47014.1"/>
    </source>
</evidence>
<proteinExistence type="inferred from homology"/>
<reference evidence="11" key="1">
    <citation type="submission" date="2020-03" db="EMBL/GenBank/DDBJ databases">
        <title>Spirochaetal bacteria isolated from arthropods constitute a novel genus Entomospira genus novum within the order Spirochaetales.</title>
        <authorList>
            <person name="Grana-Miraglia L."/>
            <person name="Sikutova S."/>
            <person name="Fingerle V."/>
            <person name="Sing A."/>
            <person name="Castillo-Ramirez S."/>
            <person name="Margos G."/>
            <person name="Rudolf I."/>
        </authorList>
    </citation>
    <scope>NUCLEOTIDE SEQUENCE</scope>
    <source>
        <strain evidence="11">BR208</strain>
    </source>
</reference>
<evidence type="ECO:0000256" key="7">
    <source>
        <dbReference type="ARBA" id="ARBA00023056"/>
    </source>
</evidence>
<dbReference type="SUPFAM" id="SSF53756">
    <property type="entry name" value="UDP-Glycosyltransferase/glycogen phosphorylase"/>
    <property type="match status" value="1"/>
</dbReference>
<dbReference type="RefSeq" id="WP_167703447.1">
    <property type="nucleotide sequence ID" value="NZ_CP118168.1"/>
</dbReference>
<dbReference type="PANTHER" id="PTHR45825:SF11">
    <property type="entry name" value="ALPHA AMYLASE DOMAIN-CONTAINING PROTEIN"/>
    <property type="match status" value="1"/>
</dbReference>
<protein>
    <recommendedName>
        <fullName evidence="8">Glycogen synthase</fullName>
        <ecNumber evidence="8">2.4.1.21</ecNumber>
    </recommendedName>
    <alternativeName>
        <fullName evidence="8">Starch [bacterial glycogen] synthase</fullName>
    </alternativeName>
</protein>
<dbReference type="HAMAP" id="MF_00484">
    <property type="entry name" value="Glycogen_synth"/>
    <property type="match status" value="1"/>
</dbReference>
<dbReference type="CDD" id="cd03791">
    <property type="entry name" value="GT5_Glycogen_synthase_DULL1-like"/>
    <property type="match status" value="1"/>
</dbReference>